<keyword evidence="3 4" id="KW-0961">Cell wall biogenesis/degradation</keyword>
<evidence type="ECO:0000256" key="2">
    <source>
        <dbReference type="ARBA" id="ARBA00023239"/>
    </source>
</evidence>
<dbReference type="InterPro" id="IPR036908">
    <property type="entry name" value="RlpA-like_sf"/>
</dbReference>
<dbReference type="EC" id="4.2.2.-" evidence="4"/>
<dbReference type="SUPFAM" id="SSF110997">
    <property type="entry name" value="Sporulation related repeat"/>
    <property type="match status" value="1"/>
</dbReference>
<dbReference type="InterPro" id="IPR007730">
    <property type="entry name" value="SPOR-like_dom"/>
</dbReference>
<dbReference type="SUPFAM" id="SSF50685">
    <property type="entry name" value="Barwin-like endoglucanases"/>
    <property type="match status" value="1"/>
</dbReference>
<proteinExistence type="inferred from homology"/>
<reference evidence="7 8" key="1">
    <citation type="submission" date="2022-06" db="EMBL/GenBank/DDBJ databases">
        <title>Ideonella sp. NS12-5 Genome sequencing and assembly.</title>
        <authorList>
            <person name="Jung Y."/>
        </authorList>
    </citation>
    <scope>NUCLEOTIDE SEQUENCE [LARGE SCALE GENOMIC DNA]</scope>
    <source>
        <strain evidence="7 8">NS12-5</strain>
    </source>
</reference>
<dbReference type="RefSeq" id="WP_252771877.1">
    <property type="nucleotide sequence ID" value="NZ_JAMXMC010000014.1"/>
</dbReference>
<dbReference type="HAMAP" id="MF_02071">
    <property type="entry name" value="RlpA"/>
    <property type="match status" value="1"/>
</dbReference>
<evidence type="ECO:0000256" key="4">
    <source>
        <dbReference type="HAMAP-Rule" id="MF_02071"/>
    </source>
</evidence>
<dbReference type="Gene3D" id="3.30.70.1070">
    <property type="entry name" value="Sporulation related repeat"/>
    <property type="match status" value="1"/>
</dbReference>
<dbReference type="InterPro" id="IPR036680">
    <property type="entry name" value="SPOR-like_sf"/>
</dbReference>
<accession>A0ABT1BU40</accession>
<dbReference type="PROSITE" id="PS51724">
    <property type="entry name" value="SPOR"/>
    <property type="match status" value="1"/>
</dbReference>
<feature type="domain" description="SPOR" evidence="6">
    <location>
        <begin position="202"/>
        <end position="281"/>
    </location>
</feature>
<evidence type="ECO:0000313" key="8">
    <source>
        <dbReference type="Proteomes" id="UP001204851"/>
    </source>
</evidence>
<dbReference type="PANTHER" id="PTHR34183:SF1">
    <property type="entry name" value="ENDOLYTIC PEPTIDOGLYCAN TRANSGLYCOSYLASE RLPA"/>
    <property type="match status" value="1"/>
</dbReference>
<dbReference type="InterPro" id="IPR034718">
    <property type="entry name" value="RlpA"/>
</dbReference>
<protein>
    <recommendedName>
        <fullName evidence="4">Endolytic peptidoglycan transglycosylase RlpA</fullName>
        <ecNumber evidence="4">4.2.2.-</ecNumber>
    </recommendedName>
</protein>
<evidence type="ECO:0000256" key="5">
    <source>
        <dbReference type="RuleBase" id="RU003495"/>
    </source>
</evidence>
<dbReference type="PANTHER" id="PTHR34183">
    <property type="entry name" value="ENDOLYTIC PEPTIDOGLYCAN TRANSGLYCOSYLASE RLPA"/>
    <property type="match status" value="1"/>
</dbReference>
<name>A0ABT1BU40_9BURK</name>
<keyword evidence="1" id="KW-0732">Signal</keyword>
<dbReference type="EMBL" id="JAMXMC010000014">
    <property type="protein sequence ID" value="MCO5978912.1"/>
    <property type="molecule type" value="Genomic_DNA"/>
</dbReference>
<comment type="function">
    <text evidence="4">Lytic transglycosylase with a strong preference for naked glycan strands that lack stem peptides.</text>
</comment>
<comment type="caution">
    <text evidence="7">The sequence shown here is derived from an EMBL/GenBank/DDBJ whole genome shotgun (WGS) entry which is preliminary data.</text>
</comment>
<evidence type="ECO:0000259" key="6">
    <source>
        <dbReference type="PROSITE" id="PS51724"/>
    </source>
</evidence>
<dbReference type="Pfam" id="PF05036">
    <property type="entry name" value="SPOR"/>
    <property type="match status" value="1"/>
</dbReference>
<dbReference type="NCBIfam" id="TIGR00413">
    <property type="entry name" value="rlpA"/>
    <property type="match status" value="1"/>
</dbReference>
<gene>
    <name evidence="4" type="primary">rlpA</name>
    <name evidence="7" type="ORF">M0L44_19615</name>
</gene>
<dbReference type="Proteomes" id="UP001204851">
    <property type="component" value="Unassembled WGS sequence"/>
</dbReference>
<dbReference type="CDD" id="cd22268">
    <property type="entry name" value="DPBB_RlpA-like"/>
    <property type="match status" value="1"/>
</dbReference>
<keyword evidence="2 4" id="KW-0456">Lyase</keyword>
<keyword evidence="8" id="KW-1185">Reference proteome</keyword>
<comment type="similarity">
    <text evidence="4 5">Belongs to the RlpA family.</text>
</comment>
<evidence type="ECO:0000313" key="7">
    <source>
        <dbReference type="EMBL" id="MCO5978912.1"/>
    </source>
</evidence>
<evidence type="ECO:0000256" key="1">
    <source>
        <dbReference type="ARBA" id="ARBA00022729"/>
    </source>
</evidence>
<dbReference type="InterPro" id="IPR012997">
    <property type="entry name" value="RplA"/>
</dbReference>
<evidence type="ECO:0000256" key="3">
    <source>
        <dbReference type="ARBA" id="ARBA00023316"/>
    </source>
</evidence>
<dbReference type="InterPro" id="IPR009009">
    <property type="entry name" value="RlpA-like_DPBB"/>
</dbReference>
<sequence length="282" mass="29638">MSGASDAVPRVEPIRVGGPNKPYTVLGRNYTPMTADLPLYEEGLASWYGTKFHGARTASGEAYDMNAMTAAHRTMPLPSYARVRNPANGREVIVRVNDRGPFVDGRVIDLSYAAAVKLGVQNGVAPVEVRRLTFDEIRAGTWFTGGTALAAVAPAPAVAAPIPVVAPAPTLPSLPVPAPNPASAPLADATPAASNASASEPAVRAAGFWVQLGAFGRSDGADSFRQKVAAELAWLSPQLAVFAENGVHRLQAGPYASRQQASEAAQRVREALQLVPVIIERR</sequence>
<dbReference type="Gene3D" id="2.40.40.10">
    <property type="entry name" value="RlpA-like domain"/>
    <property type="match status" value="1"/>
</dbReference>
<organism evidence="7 8">
    <name type="scientific">Ideonella oryzae</name>
    <dbReference type="NCBI Taxonomy" id="2937441"/>
    <lineage>
        <taxon>Bacteria</taxon>
        <taxon>Pseudomonadati</taxon>
        <taxon>Pseudomonadota</taxon>
        <taxon>Betaproteobacteria</taxon>
        <taxon>Burkholderiales</taxon>
        <taxon>Sphaerotilaceae</taxon>
        <taxon>Ideonella</taxon>
    </lineage>
</organism>
<dbReference type="Pfam" id="PF03330">
    <property type="entry name" value="DPBB_1"/>
    <property type="match status" value="1"/>
</dbReference>